<dbReference type="SUPFAM" id="SSF54695">
    <property type="entry name" value="POZ domain"/>
    <property type="match status" value="1"/>
</dbReference>
<keyword evidence="2" id="KW-1185">Reference proteome</keyword>
<protein>
    <submittedName>
        <fullName evidence="3">BTB domain-containing protein</fullName>
    </submittedName>
</protein>
<dbReference type="PROSITE" id="PS50097">
    <property type="entry name" value="BTB"/>
    <property type="match status" value="1"/>
</dbReference>
<dbReference type="WBParaSite" id="PSU_v2.g11460.t1">
    <property type="protein sequence ID" value="PSU_v2.g11460.t1"/>
    <property type="gene ID" value="PSU_v2.g11460"/>
</dbReference>
<dbReference type="PANTHER" id="PTHR46672">
    <property type="entry name" value="OS08G0495500 PROTEIN-RELATED"/>
    <property type="match status" value="1"/>
</dbReference>
<dbReference type="SMART" id="SM00225">
    <property type="entry name" value="BTB"/>
    <property type="match status" value="1"/>
</dbReference>
<evidence type="ECO:0000313" key="3">
    <source>
        <dbReference type="WBParaSite" id="PSU_v2.g11460.t1"/>
    </source>
</evidence>
<name>A0A914XY49_9BILA</name>
<evidence type="ECO:0000259" key="1">
    <source>
        <dbReference type="PROSITE" id="PS50097"/>
    </source>
</evidence>
<dbReference type="Gene3D" id="3.30.710.10">
    <property type="entry name" value="Potassium Channel Kv1.1, Chain A"/>
    <property type="match status" value="1"/>
</dbReference>
<dbReference type="AlphaFoldDB" id="A0A914XY49"/>
<sequence length="321" mass="37193">MVVERLNFLNVNENLEFTVVGDKGCKRFRVQNIKGDLEITKIIRYNDGREKEVKYENNAFYSETSDIFSFYITAKVEPEEMCTVKYNIFIPSNRLNSLKRYQYFESEFVLPGYDELKFTYFVRRINLGDDESDIEIQIKNSYDVKIQGKQMKSDVVLKADPKIDVNWNLLFRFNPNIYKPTVNSESQILPLNESRPESVIPSYLSNENSKLFKIASNDRFADVFFITSDETKIPSHRNILAECSNLFAQIFGESSETPVKINVNDFSADTIQSALNFINGKPDSIIRKEMEVFKFAIKYDIHALIEACCSFFEESVAPTNN</sequence>
<dbReference type="Proteomes" id="UP000887577">
    <property type="component" value="Unplaced"/>
</dbReference>
<dbReference type="Pfam" id="PF00651">
    <property type="entry name" value="BTB"/>
    <property type="match status" value="1"/>
</dbReference>
<dbReference type="CDD" id="cd18186">
    <property type="entry name" value="BTB_POZ_ZBTB_KLHL-like"/>
    <property type="match status" value="1"/>
</dbReference>
<accession>A0A914XY49</accession>
<feature type="domain" description="BTB" evidence="1">
    <location>
        <begin position="221"/>
        <end position="278"/>
    </location>
</feature>
<organism evidence="2 3">
    <name type="scientific">Panagrolaimus superbus</name>
    <dbReference type="NCBI Taxonomy" id="310955"/>
    <lineage>
        <taxon>Eukaryota</taxon>
        <taxon>Metazoa</taxon>
        <taxon>Ecdysozoa</taxon>
        <taxon>Nematoda</taxon>
        <taxon>Chromadorea</taxon>
        <taxon>Rhabditida</taxon>
        <taxon>Tylenchina</taxon>
        <taxon>Panagrolaimomorpha</taxon>
        <taxon>Panagrolaimoidea</taxon>
        <taxon>Panagrolaimidae</taxon>
        <taxon>Panagrolaimus</taxon>
    </lineage>
</organism>
<reference evidence="3" key="1">
    <citation type="submission" date="2022-11" db="UniProtKB">
        <authorList>
            <consortium name="WormBaseParasite"/>
        </authorList>
    </citation>
    <scope>IDENTIFICATION</scope>
</reference>
<dbReference type="InterPro" id="IPR000210">
    <property type="entry name" value="BTB/POZ_dom"/>
</dbReference>
<proteinExistence type="predicted"/>
<dbReference type="InterPro" id="IPR011333">
    <property type="entry name" value="SKP1/BTB/POZ_sf"/>
</dbReference>
<evidence type="ECO:0000313" key="2">
    <source>
        <dbReference type="Proteomes" id="UP000887577"/>
    </source>
</evidence>
<dbReference type="InterPro" id="IPR044714">
    <property type="entry name" value="AtSIBP1-like"/>
</dbReference>